<dbReference type="OrthoDB" id="2282353at2759"/>
<reference evidence="3" key="1">
    <citation type="submission" date="2015-06" db="EMBL/GenBank/DDBJ databases">
        <title>Expansion of signal transduction pathways in fungi by whole-genome duplication.</title>
        <authorList>
            <consortium name="DOE Joint Genome Institute"/>
            <person name="Corrochano L.M."/>
            <person name="Kuo A."/>
            <person name="Marcet-Houben M."/>
            <person name="Polaino S."/>
            <person name="Salamov A."/>
            <person name="Villalobos J.M."/>
            <person name="Alvarez M.I."/>
            <person name="Avalos J."/>
            <person name="Benito E.P."/>
            <person name="Benoit I."/>
            <person name="Burger G."/>
            <person name="Camino L.P."/>
            <person name="Canovas D."/>
            <person name="Cerda-Olmedo E."/>
            <person name="Cheng J.-F."/>
            <person name="Dominguez A."/>
            <person name="Elias M."/>
            <person name="Eslava A.P."/>
            <person name="Glaser F."/>
            <person name="Grimwood J."/>
            <person name="Gutierrez G."/>
            <person name="Heitman J."/>
            <person name="Henrissat B."/>
            <person name="Iturriaga E.A."/>
            <person name="Lang B.F."/>
            <person name="Lavin J.L."/>
            <person name="Lee S."/>
            <person name="Li W."/>
            <person name="Lindquist E."/>
            <person name="Lopez-Garcia S."/>
            <person name="Luque E.M."/>
            <person name="Marcos A.T."/>
            <person name="Martin J."/>
            <person name="McCluskey K."/>
            <person name="Medina H.R."/>
            <person name="Miralles-Duran A."/>
            <person name="Miyazaki A."/>
            <person name="Munoz-Torres E."/>
            <person name="Oguiza J.A."/>
            <person name="Ohm R."/>
            <person name="Olmedo M."/>
            <person name="Orejas M."/>
            <person name="Ortiz-Castellanos L."/>
            <person name="Pisabarro A.G."/>
            <person name="Rodriguez-Romero J."/>
            <person name="Ruiz-Herrera J."/>
            <person name="Ruiz-Vazquez R."/>
            <person name="Sanz C."/>
            <person name="Schackwitz W."/>
            <person name="Schmutz J."/>
            <person name="Shahriari M."/>
            <person name="Shelest E."/>
            <person name="Silva-Franco F."/>
            <person name="Soanes D."/>
            <person name="Syed K."/>
            <person name="Tagua V.G."/>
            <person name="Talbot N.J."/>
            <person name="Thon M."/>
            <person name="De vries R.P."/>
            <person name="Wiebenga A."/>
            <person name="Yadav J.S."/>
            <person name="Braun E.L."/>
            <person name="Baker S."/>
            <person name="Garre V."/>
            <person name="Horwitz B."/>
            <person name="Torres-Martinez S."/>
            <person name="Idnurm A."/>
            <person name="Herrera-Estrella A."/>
            <person name="Gabaldon T."/>
            <person name="Grigoriev I.V."/>
        </authorList>
    </citation>
    <scope>NUCLEOTIDE SEQUENCE [LARGE SCALE GENOMIC DNA]</scope>
    <source>
        <strain evidence="3">NRRL 1555(-)</strain>
    </source>
</reference>
<sequence>MPSMTNNTTAATSKVRMSSFNQPRSDRSGVSREELLKMAKAEYSRQLTRYTEKQLRRRISTEHRSHSHCSQPATEQRSAAFLYSCTFLKG</sequence>
<dbReference type="Proteomes" id="UP000077315">
    <property type="component" value="Unassembled WGS sequence"/>
</dbReference>
<organism evidence="2 3">
    <name type="scientific">Phycomyces blakesleeanus (strain ATCC 8743b / DSM 1359 / FGSC 10004 / NBRC 33097 / NRRL 1555)</name>
    <dbReference type="NCBI Taxonomy" id="763407"/>
    <lineage>
        <taxon>Eukaryota</taxon>
        <taxon>Fungi</taxon>
        <taxon>Fungi incertae sedis</taxon>
        <taxon>Mucoromycota</taxon>
        <taxon>Mucoromycotina</taxon>
        <taxon>Mucoromycetes</taxon>
        <taxon>Mucorales</taxon>
        <taxon>Phycomycetaceae</taxon>
        <taxon>Phycomyces</taxon>
    </lineage>
</organism>
<dbReference type="GeneID" id="28993458"/>
<feature type="region of interest" description="Disordered" evidence="1">
    <location>
        <begin position="1"/>
        <end position="31"/>
    </location>
</feature>
<keyword evidence="3" id="KW-1185">Reference proteome</keyword>
<name>A0A167KI75_PHYB8</name>
<proteinExistence type="predicted"/>
<evidence type="ECO:0000256" key="1">
    <source>
        <dbReference type="SAM" id="MobiDB-lite"/>
    </source>
</evidence>
<dbReference type="AlphaFoldDB" id="A0A167KI75"/>
<dbReference type="InParanoid" id="A0A167KI75"/>
<evidence type="ECO:0000313" key="2">
    <source>
        <dbReference type="EMBL" id="OAD68159.1"/>
    </source>
</evidence>
<evidence type="ECO:0000313" key="3">
    <source>
        <dbReference type="Proteomes" id="UP000077315"/>
    </source>
</evidence>
<accession>A0A167KI75</accession>
<dbReference type="VEuPathDB" id="FungiDB:PHYBLDRAFT_150824"/>
<feature type="compositionally biased region" description="Polar residues" evidence="1">
    <location>
        <begin position="1"/>
        <end position="23"/>
    </location>
</feature>
<gene>
    <name evidence="2" type="ORF">PHYBLDRAFT_150824</name>
</gene>
<dbReference type="EMBL" id="KV440996">
    <property type="protein sequence ID" value="OAD68159.1"/>
    <property type="molecule type" value="Genomic_DNA"/>
</dbReference>
<dbReference type="RefSeq" id="XP_018286199.1">
    <property type="nucleotide sequence ID" value="XM_018432552.1"/>
</dbReference>
<protein>
    <submittedName>
        <fullName evidence="2">Uncharacterized protein</fullName>
    </submittedName>
</protein>